<dbReference type="GO" id="GO:0000166">
    <property type="term" value="F:nucleotide binding"/>
    <property type="evidence" value="ECO:0007669"/>
    <property type="project" value="UniProtKB-KW"/>
</dbReference>
<keyword evidence="1" id="KW-0597">Phosphoprotein</keyword>
<keyword evidence="2" id="KW-1277">Toxin-antitoxin system</keyword>
<dbReference type="InterPro" id="IPR008201">
    <property type="entry name" value="HepT-like"/>
</dbReference>
<evidence type="ECO:0000313" key="6">
    <source>
        <dbReference type="EMBL" id="AXK80871.1"/>
    </source>
</evidence>
<dbReference type="RefSeq" id="WP_115690936.1">
    <property type="nucleotide sequence ID" value="NZ_CP031417.1"/>
</dbReference>
<dbReference type="PANTHER" id="PTHR34139">
    <property type="entry name" value="UPF0331 PROTEIN MJ0127"/>
    <property type="match status" value="1"/>
</dbReference>
<keyword evidence="3" id="KW-0540">Nuclease</keyword>
<dbReference type="KEGG" id="ptaw:DW352_10330"/>
<dbReference type="Proteomes" id="UP000254889">
    <property type="component" value="Chromosome"/>
</dbReference>
<evidence type="ECO:0000256" key="3">
    <source>
        <dbReference type="ARBA" id="ARBA00022722"/>
    </source>
</evidence>
<evidence type="ECO:0000313" key="7">
    <source>
        <dbReference type="Proteomes" id="UP000254889"/>
    </source>
</evidence>
<keyword evidence="7" id="KW-1185">Reference proteome</keyword>
<keyword evidence="5" id="KW-0378">Hydrolase</keyword>
<organism evidence="6 7">
    <name type="scientific">Pseudolabrys taiwanensis</name>
    <dbReference type="NCBI Taxonomy" id="331696"/>
    <lineage>
        <taxon>Bacteria</taxon>
        <taxon>Pseudomonadati</taxon>
        <taxon>Pseudomonadota</taxon>
        <taxon>Alphaproteobacteria</taxon>
        <taxon>Hyphomicrobiales</taxon>
        <taxon>Xanthobacteraceae</taxon>
        <taxon>Pseudolabrys</taxon>
    </lineage>
</organism>
<evidence type="ECO:0000256" key="4">
    <source>
        <dbReference type="ARBA" id="ARBA00022741"/>
    </source>
</evidence>
<name>A0A345ZVC4_9HYPH</name>
<sequence length="113" mass="13222">MHSEKTRGYLEDMLRHIELAERFTTGLGYEQFCQDERTLLAVIRCLEIVSEASRRLPDDLKARHVDIPWPDMAAAGNFYRHDYGGITSQRVWNTLREHLPPLRKAVEQELARD</sequence>
<proteinExistence type="predicted"/>
<dbReference type="InterPro" id="IPR051813">
    <property type="entry name" value="HepT_RNase_toxin"/>
</dbReference>
<gene>
    <name evidence="6" type="ORF">DW352_10330</name>
</gene>
<reference evidence="6 7" key="1">
    <citation type="submission" date="2018-07" db="EMBL/GenBank/DDBJ databases">
        <authorList>
            <person name="Quirk P.G."/>
            <person name="Krulwich T.A."/>
        </authorList>
    </citation>
    <scope>NUCLEOTIDE SEQUENCE [LARGE SCALE GENOMIC DNA]</scope>
    <source>
        <strain evidence="6 7">CC-BB4</strain>
    </source>
</reference>
<dbReference type="GO" id="GO:0016787">
    <property type="term" value="F:hydrolase activity"/>
    <property type="evidence" value="ECO:0007669"/>
    <property type="project" value="UniProtKB-KW"/>
</dbReference>
<accession>A0A345ZVC4</accession>
<dbReference type="OrthoDB" id="4829434at2"/>
<keyword evidence="4" id="KW-0547">Nucleotide-binding</keyword>
<evidence type="ECO:0000256" key="2">
    <source>
        <dbReference type="ARBA" id="ARBA00022649"/>
    </source>
</evidence>
<dbReference type="GO" id="GO:0004540">
    <property type="term" value="F:RNA nuclease activity"/>
    <property type="evidence" value="ECO:0007669"/>
    <property type="project" value="InterPro"/>
</dbReference>
<protein>
    <submittedName>
        <fullName evidence="6">DUF86 domain-containing protein</fullName>
    </submittedName>
</protein>
<dbReference type="EMBL" id="CP031417">
    <property type="protein sequence ID" value="AXK80871.1"/>
    <property type="molecule type" value="Genomic_DNA"/>
</dbReference>
<dbReference type="AlphaFoldDB" id="A0A345ZVC4"/>
<evidence type="ECO:0000256" key="1">
    <source>
        <dbReference type="ARBA" id="ARBA00022553"/>
    </source>
</evidence>
<dbReference type="PANTHER" id="PTHR34139:SF1">
    <property type="entry name" value="RNASE MJ1380-RELATED"/>
    <property type="match status" value="1"/>
</dbReference>
<evidence type="ECO:0000256" key="5">
    <source>
        <dbReference type="ARBA" id="ARBA00022801"/>
    </source>
</evidence>
<dbReference type="GO" id="GO:0110001">
    <property type="term" value="C:toxin-antitoxin complex"/>
    <property type="evidence" value="ECO:0007669"/>
    <property type="project" value="InterPro"/>
</dbReference>
<dbReference type="Pfam" id="PF01934">
    <property type="entry name" value="HepT-like"/>
    <property type="match status" value="1"/>
</dbReference>